<dbReference type="AlphaFoldDB" id="A0AAQ3NC90"/>
<organism evidence="1 2">
    <name type="scientific">Vigna mungo</name>
    <name type="common">Black gram</name>
    <name type="synonym">Phaseolus mungo</name>
    <dbReference type="NCBI Taxonomy" id="3915"/>
    <lineage>
        <taxon>Eukaryota</taxon>
        <taxon>Viridiplantae</taxon>
        <taxon>Streptophyta</taxon>
        <taxon>Embryophyta</taxon>
        <taxon>Tracheophyta</taxon>
        <taxon>Spermatophyta</taxon>
        <taxon>Magnoliopsida</taxon>
        <taxon>eudicotyledons</taxon>
        <taxon>Gunneridae</taxon>
        <taxon>Pentapetalae</taxon>
        <taxon>rosids</taxon>
        <taxon>fabids</taxon>
        <taxon>Fabales</taxon>
        <taxon>Fabaceae</taxon>
        <taxon>Papilionoideae</taxon>
        <taxon>50 kb inversion clade</taxon>
        <taxon>NPAAA clade</taxon>
        <taxon>indigoferoid/millettioid clade</taxon>
        <taxon>Phaseoleae</taxon>
        <taxon>Vigna</taxon>
    </lineage>
</organism>
<dbReference type="EMBL" id="CP144695">
    <property type="protein sequence ID" value="WVZ05878.1"/>
    <property type="molecule type" value="Genomic_DNA"/>
</dbReference>
<keyword evidence="2" id="KW-1185">Reference proteome</keyword>
<evidence type="ECO:0000313" key="1">
    <source>
        <dbReference type="EMBL" id="WVZ05878.1"/>
    </source>
</evidence>
<gene>
    <name evidence="1" type="ORF">V8G54_019224</name>
</gene>
<accession>A0AAQ3NC90</accession>
<evidence type="ECO:0000313" key="2">
    <source>
        <dbReference type="Proteomes" id="UP001374535"/>
    </source>
</evidence>
<sequence>MTTAKHVLTIFFITPTSVHHHYIFSTILLKLQNKFQHSNDDVHGRPLRTILQQTGQRHLSKFLQTLRCYLTLQCWIHNLTQTPLLISMFCPINERHLLLLRHTEQRRPPT</sequence>
<proteinExistence type="predicted"/>
<dbReference type="Proteomes" id="UP001374535">
    <property type="component" value="Chromosome 6"/>
</dbReference>
<reference evidence="1 2" key="1">
    <citation type="journal article" date="2023" name="Life. Sci Alliance">
        <title>Evolutionary insights into 3D genome organization and epigenetic landscape of Vigna mungo.</title>
        <authorList>
            <person name="Junaid A."/>
            <person name="Singh B."/>
            <person name="Bhatia S."/>
        </authorList>
    </citation>
    <scope>NUCLEOTIDE SEQUENCE [LARGE SCALE GENOMIC DNA]</scope>
    <source>
        <strain evidence="1">Urdbean</strain>
    </source>
</reference>
<protein>
    <submittedName>
        <fullName evidence="1">Uncharacterized protein</fullName>
    </submittedName>
</protein>
<name>A0AAQ3NC90_VIGMU</name>